<dbReference type="PANTHER" id="PTHR46191:SF2">
    <property type="entry name" value="HALOACID DEHALOGENASE-LIKE HYDROLASE DOMAIN-CONTAINING PROTEIN 3"/>
    <property type="match status" value="1"/>
</dbReference>
<dbReference type="InterPro" id="IPR006439">
    <property type="entry name" value="HAD-SF_hydro_IA"/>
</dbReference>
<reference evidence="2" key="2">
    <citation type="submission" date="2016-01" db="EMBL/GenBank/DDBJ databases">
        <title>Diatom-associated endosymboitic cyanobacterium lacks core nitrogen metabolism enzymes.</title>
        <authorList>
            <person name="Hilton J.A."/>
            <person name="Foster R.A."/>
            <person name="Tripp H.J."/>
            <person name="Carter B.J."/>
            <person name="Zehr J.P."/>
            <person name="Villareal T.A."/>
        </authorList>
    </citation>
    <scope>NUCLEOTIDE SEQUENCE [LARGE SCALE GENOMIC DNA]</scope>
    <source>
        <strain evidence="2">HH01</strain>
    </source>
</reference>
<sequence length="217" mass="24396">MTQGQPKVIFLDAVGTLFSVKGSIGGVYSQIANDFGVRVPAETINSHFFSCLKVSPPPIFPNVEEKDIPGEEFNWWQNISYKTFGKSGVLEHFSDFSAFFSELYIHFGMAEPWFVYADVFTSLKRWQKMGIDLGIISNFDSRIYSVLEGLELRDFFSSVTISTQVGVAKPDPKIFAIALEKHNCCASEAWHIGDSISKDYQASKKAGLRGIWINRQQ</sequence>
<dbReference type="PRINTS" id="PR00413">
    <property type="entry name" value="HADHALOGNASE"/>
</dbReference>
<name>M1WRU3_9NOST</name>
<dbReference type="EMBL" id="CAIY01000035">
    <property type="protein sequence ID" value="CCH67099.1"/>
    <property type="molecule type" value="Genomic_DNA"/>
</dbReference>
<dbReference type="InterPro" id="IPR023214">
    <property type="entry name" value="HAD_sf"/>
</dbReference>
<dbReference type="Gene3D" id="1.10.150.720">
    <property type="entry name" value="Haloacid dehalogenase-like hydrolase"/>
    <property type="match status" value="1"/>
</dbReference>
<comment type="caution">
    <text evidence="1">The sequence shown here is derived from an EMBL/GenBank/DDBJ whole genome shotgun (WGS) entry which is preliminary data.</text>
</comment>
<dbReference type="InterPro" id="IPR051828">
    <property type="entry name" value="HAD-like_hydrolase_domain"/>
</dbReference>
<dbReference type="RefSeq" id="WP_008233256.1">
    <property type="nucleotide sequence ID" value="NZ_CAIY01000035.1"/>
</dbReference>
<organism evidence="1 2">
    <name type="scientific">Richelia intracellularis HH01</name>
    <dbReference type="NCBI Taxonomy" id="1165094"/>
    <lineage>
        <taxon>Bacteria</taxon>
        <taxon>Bacillati</taxon>
        <taxon>Cyanobacteriota</taxon>
        <taxon>Cyanophyceae</taxon>
        <taxon>Nostocales</taxon>
        <taxon>Nostocaceae</taxon>
        <taxon>Richelia</taxon>
    </lineage>
</organism>
<evidence type="ECO:0000313" key="1">
    <source>
        <dbReference type="EMBL" id="CCH67099.1"/>
    </source>
</evidence>
<dbReference type="OrthoDB" id="9809962at2"/>
<dbReference type="SUPFAM" id="SSF56784">
    <property type="entry name" value="HAD-like"/>
    <property type="match status" value="1"/>
</dbReference>
<dbReference type="AlphaFoldDB" id="M1WRU3"/>
<protein>
    <recommendedName>
        <fullName evidence="3">Hydrolase</fullName>
    </recommendedName>
</protein>
<dbReference type="InterPro" id="IPR044924">
    <property type="entry name" value="HAD-SF_hydro_IA_REG-2-like_cap"/>
</dbReference>
<dbReference type="Pfam" id="PF00702">
    <property type="entry name" value="Hydrolase"/>
    <property type="match status" value="1"/>
</dbReference>
<dbReference type="STRING" id="1165094.RINTHH_9440"/>
<evidence type="ECO:0000313" key="2">
    <source>
        <dbReference type="Proteomes" id="UP000053051"/>
    </source>
</evidence>
<dbReference type="Gene3D" id="3.40.50.1000">
    <property type="entry name" value="HAD superfamily/HAD-like"/>
    <property type="match status" value="1"/>
</dbReference>
<dbReference type="CDD" id="cd16415">
    <property type="entry name" value="HAD_dREG-2_like"/>
    <property type="match status" value="1"/>
</dbReference>
<dbReference type="SFLD" id="SFLDG01129">
    <property type="entry name" value="C1.5:_HAD__Beta-PGM__Phosphata"/>
    <property type="match status" value="1"/>
</dbReference>
<dbReference type="NCBIfam" id="TIGR02252">
    <property type="entry name" value="DREG-2"/>
    <property type="match status" value="1"/>
</dbReference>
<keyword evidence="2" id="KW-1185">Reference proteome</keyword>
<dbReference type="InterPro" id="IPR011949">
    <property type="entry name" value="HAD-SF_hydro_IA_REG-2-like"/>
</dbReference>
<proteinExistence type="predicted"/>
<accession>M1WRU3</accession>
<dbReference type="PANTHER" id="PTHR46191">
    <property type="match status" value="1"/>
</dbReference>
<reference evidence="1 2" key="1">
    <citation type="submission" date="2012-05" db="EMBL/GenBank/DDBJ databases">
        <authorList>
            <person name="Hilton J."/>
        </authorList>
    </citation>
    <scope>NUCLEOTIDE SEQUENCE [LARGE SCALE GENOMIC DNA]</scope>
    <source>
        <strain evidence="1 2">HH01</strain>
    </source>
</reference>
<dbReference type="InterPro" id="IPR036412">
    <property type="entry name" value="HAD-like_sf"/>
</dbReference>
<evidence type="ECO:0008006" key="3">
    <source>
        <dbReference type="Google" id="ProtNLM"/>
    </source>
</evidence>
<dbReference type="Proteomes" id="UP000053051">
    <property type="component" value="Unassembled WGS sequence"/>
</dbReference>
<dbReference type="NCBIfam" id="TIGR01549">
    <property type="entry name" value="HAD-SF-IA-v1"/>
    <property type="match status" value="1"/>
</dbReference>
<dbReference type="SFLD" id="SFLDS00003">
    <property type="entry name" value="Haloacid_Dehalogenase"/>
    <property type="match status" value="1"/>
</dbReference>
<gene>
    <name evidence="1" type="ORF">RINTHH_9440</name>
</gene>